<dbReference type="InterPro" id="IPR036097">
    <property type="entry name" value="HisK_dim/P_sf"/>
</dbReference>
<keyword evidence="7" id="KW-0808">Transferase</keyword>
<evidence type="ECO:0000256" key="6">
    <source>
        <dbReference type="ARBA" id="ARBA00022553"/>
    </source>
</evidence>
<keyword evidence="14 15" id="KW-0472">Membrane</keyword>
<dbReference type="Proteomes" id="UP000236327">
    <property type="component" value="Unassembled WGS sequence"/>
</dbReference>
<dbReference type="InterPro" id="IPR003594">
    <property type="entry name" value="HATPase_dom"/>
</dbReference>
<dbReference type="SMART" id="SM00304">
    <property type="entry name" value="HAMP"/>
    <property type="match status" value="1"/>
</dbReference>
<protein>
    <recommendedName>
        <fullName evidence="3">histidine kinase</fullName>
        <ecNumber evidence="3">2.7.13.3</ecNumber>
    </recommendedName>
</protein>
<accession>A0A2K2G6X8</accession>
<evidence type="ECO:0000256" key="10">
    <source>
        <dbReference type="ARBA" id="ARBA00022777"/>
    </source>
</evidence>
<dbReference type="InterPro" id="IPR003660">
    <property type="entry name" value="HAMP_dom"/>
</dbReference>
<dbReference type="PANTHER" id="PTHR44936:SF5">
    <property type="entry name" value="SENSOR HISTIDINE KINASE ENVZ"/>
    <property type="match status" value="1"/>
</dbReference>
<keyword evidence="5" id="KW-0997">Cell inner membrane</keyword>
<dbReference type="Pfam" id="PF02518">
    <property type="entry name" value="HATPase_c"/>
    <property type="match status" value="1"/>
</dbReference>
<dbReference type="Gene3D" id="3.30.565.10">
    <property type="entry name" value="Histidine kinase-like ATPase, C-terminal domain"/>
    <property type="match status" value="1"/>
</dbReference>
<keyword evidence="9" id="KW-0547">Nucleotide-binding</keyword>
<dbReference type="InterPro" id="IPR005467">
    <property type="entry name" value="His_kinase_dom"/>
</dbReference>
<dbReference type="SMART" id="SM00387">
    <property type="entry name" value="HATPase_c"/>
    <property type="match status" value="1"/>
</dbReference>
<feature type="transmembrane region" description="Helical" evidence="15">
    <location>
        <begin position="177"/>
        <end position="196"/>
    </location>
</feature>
<evidence type="ECO:0000256" key="12">
    <source>
        <dbReference type="ARBA" id="ARBA00022989"/>
    </source>
</evidence>
<dbReference type="InterPro" id="IPR050980">
    <property type="entry name" value="2C_sensor_his_kinase"/>
</dbReference>
<sequence>MRDILRWLRAYPSSLAGRLTLILVIGMPASTLFALHVSQTWKDNAFVQRQHESGMASAVDIARRYELAPERTDKWLDSHFILGAHKADATMAASGWDPALSRSLSDRLGYPAKVRKLQRPECFSTFVRYPPAAGMNTDPLPDCWLVRYVNAQGVERRFVVDLLPNPDRGQPPVGPPYLELIVIAGALLGLLTARIATAPLRRMERAARQFSLAGDLEPIPVKGPSEVRAALETFNLAQERVREGLRERTQILASVTHDLQTPLTRLRLRLEQVDDEALRERLVADLAATQQMVRDGLDLARSNEVREPWAVIDVNSVLSALAEDYAEVGREVTFVEQTRVEAWVKPNALGRALANLVDNALKYGGSAQLCCMIERGNLVIQVADRGPGLPDEEIENAFQPFRRLSTSTGTGTGIGLTIAQAQVATFGGVVTLRNAKDGGLVAEIRVPMRRLR</sequence>
<evidence type="ECO:0000256" key="13">
    <source>
        <dbReference type="ARBA" id="ARBA00023012"/>
    </source>
</evidence>
<comment type="caution">
    <text evidence="18">The sequence shown here is derived from an EMBL/GenBank/DDBJ whole genome shotgun (WGS) entry which is preliminary data.</text>
</comment>
<dbReference type="PANTHER" id="PTHR44936">
    <property type="entry name" value="SENSOR PROTEIN CREC"/>
    <property type="match status" value="1"/>
</dbReference>
<proteinExistence type="predicted"/>
<dbReference type="PROSITE" id="PS50885">
    <property type="entry name" value="HAMP"/>
    <property type="match status" value="1"/>
</dbReference>
<feature type="domain" description="HAMP" evidence="17">
    <location>
        <begin position="194"/>
        <end position="246"/>
    </location>
</feature>
<evidence type="ECO:0000259" key="16">
    <source>
        <dbReference type="PROSITE" id="PS50109"/>
    </source>
</evidence>
<evidence type="ECO:0000256" key="2">
    <source>
        <dbReference type="ARBA" id="ARBA00004429"/>
    </source>
</evidence>
<evidence type="ECO:0000313" key="18">
    <source>
        <dbReference type="EMBL" id="PNU06795.1"/>
    </source>
</evidence>
<evidence type="ECO:0000256" key="15">
    <source>
        <dbReference type="SAM" id="Phobius"/>
    </source>
</evidence>
<dbReference type="SMART" id="SM00388">
    <property type="entry name" value="HisKA"/>
    <property type="match status" value="1"/>
</dbReference>
<comment type="subcellular location">
    <subcellularLocation>
        <location evidence="2">Cell inner membrane</location>
        <topology evidence="2">Multi-pass membrane protein</topology>
    </subcellularLocation>
</comment>
<evidence type="ECO:0000256" key="1">
    <source>
        <dbReference type="ARBA" id="ARBA00000085"/>
    </source>
</evidence>
<reference evidence="18 19" key="1">
    <citation type="submission" date="2016-05" db="EMBL/GenBank/DDBJ databases">
        <title>Complete genome sequence of Novosphingobium guangzhouense SA925(T).</title>
        <authorList>
            <person name="Sha S."/>
        </authorList>
    </citation>
    <scope>NUCLEOTIDE SEQUENCE [LARGE SCALE GENOMIC DNA]</scope>
    <source>
        <strain evidence="18 19">SA925</strain>
    </source>
</reference>
<dbReference type="Gene3D" id="1.10.287.130">
    <property type="match status" value="1"/>
</dbReference>
<dbReference type="GO" id="GO:0000155">
    <property type="term" value="F:phosphorelay sensor kinase activity"/>
    <property type="evidence" value="ECO:0007669"/>
    <property type="project" value="InterPro"/>
</dbReference>
<evidence type="ECO:0000256" key="3">
    <source>
        <dbReference type="ARBA" id="ARBA00012438"/>
    </source>
</evidence>
<dbReference type="PROSITE" id="PS50109">
    <property type="entry name" value="HIS_KIN"/>
    <property type="match status" value="1"/>
</dbReference>
<dbReference type="EMBL" id="LYMM01000001">
    <property type="protein sequence ID" value="PNU06795.1"/>
    <property type="molecule type" value="Genomic_DNA"/>
</dbReference>
<dbReference type="EC" id="2.7.13.3" evidence="3"/>
<keyword evidence="6" id="KW-0597">Phosphoprotein</keyword>
<keyword evidence="12 15" id="KW-1133">Transmembrane helix</keyword>
<comment type="catalytic activity">
    <reaction evidence="1">
        <text>ATP + protein L-histidine = ADP + protein N-phospho-L-histidine.</text>
        <dbReference type="EC" id="2.7.13.3"/>
    </reaction>
</comment>
<keyword evidence="13" id="KW-0902">Two-component regulatory system</keyword>
<dbReference type="InterPro" id="IPR003661">
    <property type="entry name" value="HisK_dim/P_dom"/>
</dbReference>
<name>A0A2K2G6X8_9SPHN</name>
<dbReference type="InterPro" id="IPR004358">
    <property type="entry name" value="Sig_transdc_His_kin-like_C"/>
</dbReference>
<evidence type="ECO:0000313" key="19">
    <source>
        <dbReference type="Proteomes" id="UP000236327"/>
    </source>
</evidence>
<dbReference type="GO" id="GO:0005524">
    <property type="term" value="F:ATP binding"/>
    <property type="evidence" value="ECO:0007669"/>
    <property type="project" value="UniProtKB-KW"/>
</dbReference>
<dbReference type="SUPFAM" id="SSF55874">
    <property type="entry name" value="ATPase domain of HSP90 chaperone/DNA topoisomerase II/histidine kinase"/>
    <property type="match status" value="1"/>
</dbReference>
<dbReference type="Pfam" id="PF00672">
    <property type="entry name" value="HAMP"/>
    <property type="match status" value="1"/>
</dbReference>
<keyword evidence="4" id="KW-1003">Cell membrane</keyword>
<evidence type="ECO:0000256" key="8">
    <source>
        <dbReference type="ARBA" id="ARBA00022692"/>
    </source>
</evidence>
<evidence type="ECO:0000256" key="9">
    <source>
        <dbReference type="ARBA" id="ARBA00022741"/>
    </source>
</evidence>
<organism evidence="18 19">
    <name type="scientific">Novosphingobium guangzhouense</name>
    <dbReference type="NCBI Taxonomy" id="1850347"/>
    <lineage>
        <taxon>Bacteria</taxon>
        <taxon>Pseudomonadati</taxon>
        <taxon>Pseudomonadota</taxon>
        <taxon>Alphaproteobacteria</taxon>
        <taxon>Sphingomonadales</taxon>
        <taxon>Sphingomonadaceae</taxon>
        <taxon>Novosphingobium</taxon>
    </lineage>
</organism>
<dbReference type="CDD" id="cd00082">
    <property type="entry name" value="HisKA"/>
    <property type="match status" value="1"/>
</dbReference>
<keyword evidence="10" id="KW-0418">Kinase</keyword>
<dbReference type="AlphaFoldDB" id="A0A2K2G6X8"/>
<evidence type="ECO:0000256" key="11">
    <source>
        <dbReference type="ARBA" id="ARBA00022840"/>
    </source>
</evidence>
<keyword evidence="8 15" id="KW-0812">Transmembrane</keyword>
<gene>
    <name evidence="18" type="ORF">A8V01_01010</name>
</gene>
<dbReference type="SUPFAM" id="SSF47384">
    <property type="entry name" value="Homodimeric domain of signal transducing histidine kinase"/>
    <property type="match status" value="1"/>
</dbReference>
<feature type="domain" description="Histidine kinase" evidence="16">
    <location>
        <begin position="254"/>
        <end position="450"/>
    </location>
</feature>
<evidence type="ECO:0000256" key="4">
    <source>
        <dbReference type="ARBA" id="ARBA00022475"/>
    </source>
</evidence>
<keyword evidence="19" id="KW-1185">Reference proteome</keyword>
<keyword evidence="11" id="KW-0067">ATP-binding</keyword>
<evidence type="ECO:0000256" key="5">
    <source>
        <dbReference type="ARBA" id="ARBA00022519"/>
    </source>
</evidence>
<evidence type="ECO:0000256" key="14">
    <source>
        <dbReference type="ARBA" id="ARBA00023136"/>
    </source>
</evidence>
<evidence type="ECO:0000256" key="7">
    <source>
        <dbReference type="ARBA" id="ARBA00022679"/>
    </source>
</evidence>
<dbReference type="CDD" id="cd06225">
    <property type="entry name" value="HAMP"/>
    <property type="match status" value="1"/>
</dbReference>
<dbReference type="PRINTS" id="PR00344">
    <property type="entry name" value="BCTRLSENSOR"/>
</dbReference>
<evidence type="ECO:0000259" key="17">
    <source>
        <dbReference type="PROSITE" id="PS50885"/>
    </source>
</evidence>
<dbReference type="InterPro" id="IPR036890">
    <property type="entry name" value="HATPase_C_sf"/>
</dbReference>
<dbReference type="GO" id="GO:0005886">
    <property type="term" value="C:plasma membrane"/>
    <property type="evidence" value="ECO:0007669"/>
    <property type="project" value="UniProtKB-SubCell"/>
</dbReference>